<dbReference type="GO" id="GO:0006081">
    <property type="term" value="P:aldehyde metabolic process"/>
    <property type="evidence" value="ECO:0007669"/>
    <property type="project" value="InterPro"/>
</dbReference>
<reference evidence="10" key="1">
    <citation type="submission" date="2021-03" db="EMBL/GenBank/DDBJ databases">
        <title>Antimicrobial resistance genes in bacteria isolated from Japanese honey, and their potential for conferring macrolide and lincosamide resistance in the American foulbrood pathogen Paenibacillus larvae.</title>
        <authorList>
            <person name="Okamoto M."/>
            <person name="Kumagai M."/>
            <person name="Kanamori H."/>
            <person name="Takamatsu D."/>
        </authorList>
    </citation>
    <scope>NUCLEOTIDE SEQUENCE</scope>
    <source>
        <strain evidence="10">J41TS4</strain>
    </source>
</reference>
<dbReference type="Gene3D" id="3.40.605.10">
    <property type="entry name" value="Aldehyde Dehydrogenase, Chain A, domain 1"/>
    <property type="match status" value="1"/>
</dbReference>
<keyword evidence="3" id="KW-0520">NAD</keyword>
<dbReference type="AlphaFoldDB" id="A0A919Y2T7"/>
<dbReference type="RefSeq" id="WP_301625401.1">
    <property type="nucleotide sequence ID" value="NZ_BORS01000003.1"/>
</dbReference>
<comment type="caution">
    <text evidence="10">The sequence shown here is derived from an EMBL/GenBank/DDBJ whole genome shotgun (WGS) entry which is preliminary data.</text>
</comment>
<dbReference type="CDD" id="cd07136">
    <property type="entry name" value="ALDH_YwdH-P39616"/>
    <property type="match status" value="1"/>
</dbReference>
<evidence type="ECO:0000256" key="1">
    <source>
        <dbReference type="ARBA" id="ARBA00009986"/>
    </source>
</evidence>
<dbReference type="InterPro" id="IPR015590">
    <property type="entry name" value="Aldehyde_DH_dom"/>
</dbReference>
<accession>A0A919Y2T7</accession>
<name>A0A919Y2T7_9BACL</name>
<evidence type="ECO:0000256" key="4">
    <source>
        <dbReference type="PIRNR" id="PIRNR036492"/>
    </source>
</evidence>
<dbReference type="GO" id="GO:0004029">
    <property type="term" value="F:aldehyde dehydrogenase (NAD+) activity"/>
    <property type="evidence" value="ECO:0007669"/>
    <property type="project" value="TreeGrafter"/>
</dbReference>
<dbReference type="FunFam" id="3.40.309.10:FF:000003">
    <property type="entry name" value="Aldehyde dehydrogenase"/>
    <property type="match status" value="1"/>
</dbReference>
<dbReference type="InterPro" id="IPR016161">
    <property type="entry name" value="Ald_DH/histidinol_DH"/>
</dbReference>
<feature type="domain" description="Aldehyde dehydrogenase" evidence="9">
    <location>
        <begin position="11"/>
        <end position="433"/>
    </location>
</feature>
<dbReference type="SUPFAM" id="SSF53720">
    <property type="entry name" value="ALDH-like"/>
    <property type="match status" value="1"/>
</dbReference>
<dbReference type="InterPro" id="IPR016162">
    <property type="entry name" value="Ald_DH_N"/>
</dbReference>
<feature type="coiled-coil region" evidence="8">
    <location>
        <begin position="30"/>
        <end position="57"/>
    </location>
</feature>
<feature type="active site" evidence="5 6">
    <location>
        <position position="217"/>
    </location>
</feature>
<dbReference type="PROSITE" id="PS00687">
    <property type="entry name" value="ALDEHYDE_DEHYDR_GLU"/>
    <property type="match status" value="1"/>
</dbReference>
<feature type="active site" evidence="5">
    <location>
        <position position="251"/>
    </location>
</feature>
<dbReference type="PROSITE" id="PS00070">
    <property type="entry name" value="ALDEHYDE_DEHYDR_CYS"/>
    <property type="match status" value="1"/>
</dbReference>
<dbReference type="Pfam" id="PF00171">
    <property type="entry name" value="Aldedh"/>
    <property type="match status" value="1"/>
</dbReference>
<keyword evidence="2 4" id="KW-0560">Oxidoreductase</keyword>
<evidence type="ECO:0000256" key="3">
    <source>
        <dbReference type="ARBA" id="ARBA00023027"/>
    </source>
</evidence>
<dbReference type="EMBL" id="BORS01000003">
    <property type="protein sequence ID" value="GIO41268.1"/>
    <property type="molecule type" value="Genomic_DNA"/>
</dbReference>
<dbReference type="PIRSF" id="PIRSF036492">
    <property type="entry name" value="ALDH"/>
    <property type="match status" value="1"/>
</dbReference>
<dbReference type="InterPro" id="IPR016163">
    <property type="entry name" value="Ald_DH_C"/>
</dbReference>
<proteinExistence type="inferred from homology"/>
<keyword evidence="8" id="KW-0175">Coiled coil</keyword>
<evidence type="ECO:0000259" key="9">
    <source>
        <dbReference type="Pfam" id="PF00171"/>
    </source>
</evidence>
<comment type="similarity">
    <text evidence="1 4 7">Belongs to the aldehyde dehydrogenase family.</text>
</comment>
<evidence type="ECO:0000256" key="6">
    <source>
        <dbReference type="PROSITE-ProRule" id="PRU10007"/>
    </source>
</evidence>
<dbReference type="GO" id="GO:0005737">
    <property type="term" value="C:cytoplasm"/>
    <property type="evidence" value="ECO:0007669"/>
    <property type="project" value="TreeGrafter"/>
</dbReference>
<dbReference type="Proteomes" id="UP000678895">
    <property type="component" value="Unassembled WGS sequence"/>
</dbReference>
<dbReference type="PANTHER" id="PTHR43570:SF16">
    <property type="entry name" value="ALDEHYDE DEHYDROGENASE TYPE III, ISOFORM Q"/>
    <property type="match status" value="1"/>
</dbReference>
<sequence>MGTAVWTREAVGELIASQQAFIAAGGTRTLEFRRTQLQKLKEAVKSHESAIREALLQDLGKSEFEGYMTEIGYLYDTISYTLKHLRRWMRPQRVKTPLVHFGSKSAVYREPYGSVLIIGPFNYPFMLMLDPLVGALAAGNCAVLKPSEYTPHVSAVIAKMISAHFSPDMIQVIEGGKETTSELIHAPFDMIFFTGSPQIGKVVMKAAAEHLVPVVLELGGKSPCIVDADADLELAAKRIIWGKFVNMGQTCVAPDYVLAHRAIKQALIEKLKQQITAFYGEIPQKSPDLGRIVNERHWDRLHGLLDAEKVVAGGTGNREERYLAPTIMDGVTWEDPVMQEEIFGPILPILEMNSLDQAIQMINCRPKPLALYLFTKSKYAEHEVLGRVSFGGGCVNDVLMHLATPYLPFGGVGNSGMGSYHGHYSFEAFSHRKGVLHKSTSFNPDMMYPPYTPKKLQLVRRFLK</sequence>
<dbReference type="FunFam" id="3.40.605.10:FF:000004">
    <property type="entry name" value="Aldehyde dehydrogenase"/>
    <property type="match status" value="1"/>
</dbReference>
<evidence type="ECO:0000313" key="11">
    <source>
        <dbReference type="Proteomes" id="UP000678895"/>
    </source>
</evidence>
<dbReference type="InterPro" id="IPR016160">
    <property type="entry name" value="Ald_DH_CS_CYS"/>
</dbReference>
<dbReference type="InterPro" id="IPR029510">
    <property type="entry name" value="Ald_DH_CS_GLU"/>
</dbReference>
<evidence type="ECO:0000256" key="7">
    <source>
        <dbReference type="RuleBase" id="RU003345"/>
    </source>
</evidence>
<evidence type="ECO:0000256" key="2">
    <source>
        <dbReference type="ARBA" id="ARBA00023002"/>
    </source>
</evidence>
<evidence type="ECO:0000256" key="5">
    <source>
        <dbReference type="PIRSR" id="PIRSR036492-1"/>
    </source>
</evidence>
<protein>
    <recommendedName>
        <fullName evidence="4">Aldehyde dehydrogenase</fullName>
    </recommendedName>
</protein>
<gene>
    <name evidence="10" type="ORF">J41TS4_10260</name>
</gene>
<evidence type="ECO:0000256" key="8">
    <source>
        <dbReference type="SAM" id="Coils"/>
    </source>
</evidence>
<organism evidence="10 11">
    <name type="scientific">Paenibacillus apis</name>
    <dbReference type="NCBI Taxonomy" id="1792174"/>
    <lineage>
        <taxon>Bacteria</taxon>
        <taxon>Bacillati</taxon>
        <taxon>Bacillota</taxon>
        <taxon>Bacilli</taxon>
        <taxon>Bacillales</taxon>
        <taxon>Paenibacillaceae</taxon>
        <taxon>Paenibacillus</taxon>
    </lineage>
</organism>
<dbReference type="InterPro" id="IPR012394">
    <property type="entry name" value="Aldehyde_DH_NAD(P)"/>
</dbReference>
<dbReference type="PANTHER" id="PTHR43570">
    <property type="entry name" value="ALDEHYDE DEHYDROGENASE"/>
    <property type="match status" value="1"/>
</dbReference>
<evidence type="ECO:0000313" key="10">
    <source>
        <dbReference type="EMBL" id="GIO41268.1"/>
    </source>
</evidence>
<keyword evidence="11" id="KW-1185">Reference proteome</keyword>
<dbReference type="Gene3D" id="3.40.309.10">
    <property type="entry name" value="Aldehyde Dehydrogenase, Chain A, domain 2"/>
    <property type="match status" value="1"/>
</dbReference>